<dbReference type="AlphaFoldDB" id="A0A1X7HJ54"/>
<organism evidence="2 3">
    <name type="scientific">Paenibacillus uliginis N3/975</name>
    <dbReference type="NCBI Taxonomy" id="1313296"/>
    <lineage>
        <taxon>Bacteria</taxon>
        <taxon>Bacillati</taxon>
        <taxon>Bacillota</taxon>
        <taxon>Bacilli</taxon>
        <taxon>Bacillales</taxon>
        <taxon>Paenibacillaceae</taxon>
        <taxon>Paenibacillus</taxon>
    </lineage>
</organism>
<keyword evidence="1" id="KW-1133">Transmembrane helix</keyword>
<sequence length="33" mass="3999">MQRKKWFRIVIYLMLAAMIGSTLFIVLEPFLLR</sequence>
<accession>A0A1X7HJ54</accession>
<proteinExistence type="predicted"/>
<dbReference type="NCBIfam" id="NF033880">
    <property type="entry name" value="Prli42"/>
    <property type="match status" value="1"/>
</dbReference>
<evidence type="ECO:0000313" key="3">
    <source>
        <dbReference type="Proteomes" id="UP000192940"/>
    </source>
</evidence>
<protein>
    <recommendedName>
        <fullName evidence="4">DUF4044 domain-containing protein</fullName>
    </recommendedName>
</protein>
<gene>
    <name evidence="2" type="ORF">SAMN05661091_3804</name>
</gene>
<evidence type="ECO:0008006" key="4">
    <source>
        <dbReference type="Google" id="ProtNLM"/>
    </source>
</evidence>
<reference evidence="2 3" key="1">
    <citation type="submission" date="2017-04" db="EMBL/GenBank/DDBJ databases">
        <authorList>
            <person name="Afonso C.L."/>
            <person name="Miller P.J."/>
            <person name="Scott M.A."/>
            <person name="Spackman E."/>
            <person name="Goraichik I."/>
            <person name="Dimitrov K.M."/>
            <person name="Suarez D.L."/>
            <person name="Swayne D.E."/>
        </authorList>
    </citation>
    <scope>NUCLEOTIDE SEQUENCE [LARGE SCALE GENOMIC DNA]</scope>
    <source>
        <strain evidence="2 3">N3/975</strain>
    </source>
</reference>
<evidence type="ECO:0000313" key="2">
    <source>
        <dbReference type="EMBL" id="SMF87604.1"/>
    </source>
</evidence>
<keyword evidence="3" id="KW-1185">Reference proteome</keyword>
<keyword evidence="1" id="KW-0812">Transmembrane</keyword>
<dbReference type="RefSeq" id="WP_208914615.1">
    <property type="nucleotide sequence ID" value="NZ_LT840184.1"/>
</dbReference>
<dbReference type="Proteomes" id="UP000192940">
    <property type="component" value="Chromosome I"/>
</dbReference>
<name>A0A1X7HJ54_9BACL</name>
<evidence type="ECO:0000256" key="1">
    <source>
        <dbReference type="SAM" id="Phobius"/>
    </source>
</evidence>
<keyword evidence="1" id="KW-0472">Membrane</keyword>
<dbReference type="EMBL" id="LT840184">
    <property type="protein sequence ID" value="SMF87604.1"/>
    <property type="molecule type" value="Genomic_DNA"/>
</dbReference>
<dbReference type="InterPro" id="IPR049722">
    <property type="entry name" value="Prli42-like"/>
</dbReference>
<feature type="transmembrane region" description="Helical" evidence="1">
    <location>
        <begin position="9"/>
        <end position="27"/>
    </location>
</feature>